<keyword evidence="5" id="KW-0511">Multifunctional enzyme</keyword>
<dbReference type="Gene3D" id="3.30.70.3290">
    <property type="match status" value="1"/>
</dbReference>
<dbReference type="Gene3D" id="3.40.47.10">
    <property type="match status" value="1"/>
</dbReference>
<dbReference type="SUPFAM" id="SSF53474">
    <property type="entry name" value="alpha/beta-Hydrolases"/>
    <property type="match status" value="1"/>
</dbReference>
<name>A0AA39V684_9LECA</name>
<dbReference type="InterPro" id="IPR014031">
    <property type="entry name" value="Ketoacyl_synth_C"/>
</dbReference>
<keyword evidence="3" id="KW-0489">Methyltransferase</keyword>
<dbReference type="InterPro" id="IPR029063">
    <property type="entry name" value="SAM-dependent_MTases_sf"/>
</dbReference>
<dbReference type="Gene3D" id="3.40.366.10">
    <property type="entry name" value="Malonyl-Coenzyme A Acyl Carrier Protein, domain 2"/>
    <property type="match status" value="2"/>
</dbReference>
<dbReference type="SUPFAM" id="SSF47336">
    <property type="entry name" value="ACP-like"/>
    <property type="match status" value="1"/>
</dbReference>
<evidence type="ECO:0000259" key="10">
    <source>
        <dbReference type="PROSITE" id="PS52019"/>
    </source>
</evidence>
<dbReference type="PANTHER" id="PTHR43775">
    <property type="entry name" value="FATTY ACID SYNTHASE"/>
    <property type="match status" value="1"/>
</dbReference>
<protein>
    <recommendedName>
        <fullName evidence="13">Polyketide synthase</fullName>
    </recommendedName>
</protein>
<feature type="active site" description="Proton acceptor; for dehydratase activity" evidence="6">
    <location>
        <position position="1334"/>
    </location>
</feature>
<dbReference type="InterPro" id="IPR041068">
    <property type="entry name" value="HTH_51"/>
</dbReference>
<evidence type="ECO:0000256" key="6">
    <source>
        <dbReference type="PROSITE-ProRule" id="PRU01363"/>
    </source>
</evidence>
<dbReference type="InterPro" id="IPR009081">
    <property type="entry name" value="PP-bd_ACP"/>
</dbReference>
<dbReference type="InterPro" id="IPR029058">
    <property type="entry name" value="AB_hydrolase_fold"/>
</dbReference>
<gene>
    <name evidence="11" type="ORF">JMJ35_010153</name>
</gene>
<dbReference type="Pfam" id="PF00550">
    <property type="entry name" value="PP-binding"/>
    <property type="match status" value="1"/>
</dbReference>
<feature type="domain" description="PKS/mFAS DH" evidence="10">
    <location>
        <begin position="1300"/>
        <end position="1610"/>
    </location>
</feature>
<dbReference type="InterPro" id="IPR014043">
    <property type="entry name" value="Acyl_transferase_dom"/>
</dbReference>
<dbReference type="Pfam" id="PF16073">
    <property type="entry name" value="SAT"/>
    <property type="match status" value="1"/>
</dbReference>
<feature type="region of interest" description="Disordered" evidence="7">
    <location>
        <begin position="810"/>
        <end position="832"/>
    </location>
</feature>
<dbReference type="InterPro" id="IPR016039">
    <property type="entry name" value="Thiolase-like"/>
</dbReference>
<feature type="compositionally biased region" description="Basic and acidic residues" evidence="7">
    <location>
        <begin position="810"/>
        <end position="823"/>
    </location>
</feature>
<dbReference type="GO" id="GO:0006633">
    <property type="term" value="P:fatty acid biosynthetic process"/>
    <property type="evidence" value="ECO:0007669"/>
    <property type="project" value="TreeGrafter"/>
</dbReference>
<dbReference type="Gene3D" id="3.40.50.150">
    <property type="entry name" value="Vaccinia Virus protein VP39"/>
    <property type="match status" value="1"/>
</dbReference>
<dbReference type="Gene3D" id="3.40.50.1820">
    <property type="entry name" value="alpha/beta hydrolase"/>
    <property type="match status" value="1"/>
</dbReference>
<feature type="domain" description="Ketosynthase family 3 (KS3)" evidence="9">
    <location>
        <begin position="391"/>
        <end position="805"/>
    </location>
</feature>
<sequence length="2547" mass="280042">MLRPDIIIFGPQRTFPKPESLARLRLALLTEPCLTKFLAAIKDLPNLWSSLLKARPALERVPGIQVLEDLKTWVERGHLARPPNPLPNTLLTPLSVIADVVHYLHFVRLREVELGESHADIISSIKSRGLQGFGVGTLAALALACSKNQRDLGVFGSVALRLAVCIGALVDLESVFSDPANEVCSLDVCLEPAKRPQILNILERFPETYISTQKDDACITVTASKTTLPLLMAQLSASGATAIPIPMRGRFHSKKNEEALATMLDLCAHHSNLQYPPIQNLAVPVSTDINSNDGGSLHEFASRSILVGQSNWSLAIASATSQISQPSGVHILAIGDLHSLHLSTEKEFVVRITYLRDFELSECPKASSTVSRWSHVEERHLVAPYTRDNSENDIAIIGMACRFPGAGSIEEFWQLLCEGLSMHQELPTQRFSMHNPRMTTGGEVKFWGNFLTDVDAFDHIFFGISSREAASMDPQQRILLQLAYQALESSWYFDEVPKPHNVGCFLGVGSVEYEENVASHPPTAFSALGTLRAFVSGKISHRFGWTGPSITYDTACSSSAVAIHSACQALQLGECSSALAGGVNVMTSTAMYQNLGKAGFLSPTGPCKAFDGKADGYCRGEGAGLVVLKRLSTAIADGDPIAAIIAGSAVSQSENCTPITVPNSTSQTDLYRKVTSIAGVDPTNVSFVEAHGTGTTVGDPVECESIRQVFGGRTRSDTLYFGSVKANIGHTEAASGVAALIKAVLMINKETVPMQANFRKLNPRISPLRPDRMDIPTETQQWKGSAVCLNNYGAAGSISALVVCRDPARLSSRETDENAEQRRPPKTPIHLSARSTNSLRAKCMALRQYLVTKTTTCSGETDIESVAFNLAHAADHSLPTFATITTTSLSELCSDLSTLGSGRSEFQTRDPVAERAVVLCFGGQTKDFIGMSKDVYQSVSILRLHLDHCNSVCQSLGVRPLFPAIFRKTPIDDLELLHCLLFSLQYACARSWIECGLRVDALIGHSFGQLTALCVSGSIPLKEAIRLVAGRATLMQKLWGSDRGAMIAIESDFENVSHILSLASESEKSTRAEIACFNSPTSHVVAGTQRSIKAVEDIIALRQKSSPSLKSKRLGVTHAFHSHLADSIVPGLTELAHTVRFLKPSIPVETCTRKQSWGPVEAKDIARYSREPVYFSQAVRRIETRLGPCAWLEAGSDSPITIMASHALEPSVRAKHAFQPVSLASADARDLLAKATVDLWKLGLKVQFWPYHRVQRHCFSQLNLPPCQFETPRHWLENAVSPEPRTQALERSLGLASPILSLISFVRPQNEGRSIAEFQINPESQQFKSYLNGHKVLGNSLCPASLYAHLATRAASAVSENGAISSESFRLEDLHFQTPLGLNNGHVISLFLRVTDDCPDRFSFEFCSRQYEDTFQQLIHATGALYIEQTESARLEIEFARYERLASSRRSQLLAHNGSESSIAGGFIYKIFSSVVDYAEYFRGVERIASSGWDVAGCITIPEPPTDLLDGGIWEPLLIDNFLQLAGLHINCLQGREQSKVHVCTRIGKLQPSLELRGWERGPWEAFSRLEALEGGEVSSNIFVIDPRTEALVFTILGARFTEVSITSLARTLSRTDSCERLPTASPEKPHATPAGSDSSAELYRRLDSKALEHPLPRNCGDGPFFEAVRQMLSRVTDVPIQDMKYHSRLEAIGVDSLMTIEVMEEIEKVFRVSIPMSEFQELRDLQSLCLRIGVTEPPISRSLEPLERTPTHYEASPNKNSDPDGIQETRQDEIDQAIRTTSTISSIELPIEQTLAALHEVQGNFDSYANEANFVGFLQRVHPRQFELTVAYVAEAFAKLGCSLSRLREGEVLPDLPSLPKHKKLVAQLHEILGKAGLIRFQSTANVRTAEPIPDTPAHVLYGTLLADFPQHFSEHRLLGHMGSLLAECLSGKMEAVHLMFGHQENRDLLEDVYSNAPAFATGSKVLIGFLSKLLTTKNTSKPVQILEVGAGTGATSIRVVELLRAQNIPYNYTFTDISSSLVANAKKRFAGDASMSFAVLDIENAPPEDLLCSQDIIVSTNAIHATKSLAHSSANMRKMLRANGILCLVELTRRLYWFDIVFGLLEGWWLFEDSRTHAIAHESFWKQCLLEAGFVLVDWSTGGVEESNEIRLIVALSRNVATECHALEDQSEIIMETLLFKQIGRIPLYADIYYPRNMLARKSRLAIALMIHGGGNIMLSRKDIRPMQTQLLLDQGLLPVSVDHRLCPEVDIVEGPITDVCHALDWARNVLPTLTLKRSDIQADGDKVVVIGWSTGGHLAMSLGWTAPARGLKAPDAILVFYCPTDYESDWWKKPHYVWRAGPADSERPYDLWEVVRDSVITGYNVAGSRAPGGWMSTTNARARIPLHMCWSAQSLPILLGAMTMKKKSQRKRDSLIEQGATYPGASTQTPLLPPHDSHSHLRQPPAAQVAAISPFAYISAGIYHSPTYFIHGTEDEFVPWAQTKKTYDVLVSRGVPAGISIVNGGGHMFEMLGLPKNDERVWGAVLDGYKFLIERIGMTWRDFS</sequence>
<dbReference type="InterPro" id="IPR049552">
    <property type="entry name" value="PKS_DH_N"/>
</dbReference>
<feature type="domain" description="Carrier" evidence="8">
    <location>
        <begin position="1663"/>
        <end position="1737"/>
    </location>
</feature>
<dbReference type="InterPro" id="IPR013094">
    <property type="entry name" value="AB_hydrolase_3"/>
</dbReference>
<dbReference type="InterPro" id="IPR042104">
    <property type="entry name" value="PKS_dehydratase_sf"/>
</dbReference>
<evidence type="ECO:0000313" key="11">
    <source>
        <dbReference type="EMBL" id="KAK0507630.1"/>
    </source>
</evidence>
<evidence type="ECO:0000256" key="7">
    <source>
        <dbReference type="SAM" id="MobiDB-lite"/>
    </source>
</evidence>
<reference evidence="11" key="1">
    <citation type="submission" date="2023-03" db="EMBL/GenBank/DDBJ databases">
        <title>Complete genome of Cladonia borealis.</title>
        <authorList>
            <person name="Park H."/>
        </authorList>
    </citation>
    <scope>NUCLEOTIDE SEQUENCE</scope>
    <source>
        <strain evidence="11">ANT050790</strain>
    </source>
</reference>
<dbReference type="InterPro" id="IPR020841">
    <property type="entry name" value="PKS_Beta-ketoAc_synthase_dom"/>
</dbReference>
<dbReference type="SMART" id="SM00825">
    <property type="entry name" value="PKS_KS"/>
    <property type="match status" value="1"/>
</dbReference>
<evidence type="ECO:0008006" key="13">
    <source>
        <dbReference type="Google" id="ProtNLM"/>
    </source>
</evidence>
<feature type="region of interest" description="Disordered" evidence="7">
    <location>
        <begin position="1619"/>
        <end position="1641"/>
    </location>
</feature>
<accession>A0AA39V684</accession>
<dbReference type="PROSITE" id="PS52019">
    <property type="entry name" value="PKS_MFAS_DH"/>
    <property type="match status" value="1"/>
</dbReference>
<dbReference type="Pfam" id="PF02801">
    <property type="entry name" value="Ketoacyl-synt_C"/>
    <property type="match status" value="1"/>
</dbReference>
<dbReference type="InterPro" id="IPR013217">
    <property type="entry name" value="Methyltransf_12"/>
</dbReference>
<dbReference type="PANTHER" id="PTHR43775:SF21">
    <property type="entry name" value="NON-REDUCING POLYKETIDE SYNTHASE AUSA-RELATED"/>
    <property type="match status" value="1"/>
</dbReference>
<evidence type="ECO:0000256" key="1">
    <source>
        <dbReference type="ARBA" id="ARBA00022450"/>
    </source>
</evidence>
<dbReference type="Pfam" id="PF08242">
    <property type="entry name" value="Methyltransf_12"/>
    <property type="match status" value="1"/>
</dbReference>
<proteinExistence type="predicted"/>
<dbReference type="InterPro" id="IPR036736">
    <property type="entry name" value="ACP-like_sf"/>
</dbReference>
<evidence type="ECO:0000259" key="9">
    <source>
        <dbReference type="PROSITE" id="PS52004"/>
    </source>
</evidence>
<dbReference type="InterPro" id="IPR049900">
    <property type="entry name" value="PKS_mFAS_DH"/>
</dbReference>
<dbReference type="GO" id="GO:0008168">
    <property type="term" value="F:methyltransferase activity"/>
    <property type="evidence" value="ECO:0007669"/>
    <property type="project" value="UniProtKB-KW"/>
</dbReference>
<dbReference type="Pfam" id="PF00698">
    <property type="entry name" value="Acyl_transf_1"/>
    <property type="match status" value="1"/>
</dbReference>
<dbReference type="SUPFAM" id="SSF55048">
    <property type="entry name" value="Probable ACP-binding domain of malonyl-CoA ACP transacylase"/>
    <property type="match status" value="1"/>
</dbReference>
<dbReference type="Gene3D" id="1.10.1200.10">
    <property type="entry name" value="ACP-like"/>
    <property type="match status" value="1"/>
</dbReference>
<dbReference type="GO" id="GO:0044550">
    <property type="term" value="P:secondary metabolite biosynthetic process"/>
    <property type="evidence" value="ECO:0007669"/>
    <property type="project" value="TreeGrafter"/>
</dbReference>
<dbReference type="InterPro" id="IPR032088">
    <property type="entry name" value="SAT"/>
</dbReference>
<keyword evidence="4" id="KW-0808">Transferase</keyword>
<dbReference type="PROSITE" id="PS52004">
    <property type="entry name" value="KS3_2"/>
    <property type="match status" value="1"/>
</dbReference>
<dbReference type="Gene3D" id="3.10.129.110">
    <property type="entry name" value="Polyketide synthase dehydratase"/>
    <property type="match status" value="1"/>
</dbReference>
<evidence type="ECO:0000259" key="8">
    <source>
        <dbReference type="PROSITE" id="PS50075"/>
    </source>
</evidence>
<dbReference type="SUPFAM" id="SSF52151">
    <property type="entry name" value="FabD/lysophospholipase-like"/>
    <property type="match status" value="1"/>
</dbReference>
<dbReference type="EMBL" id="JAFEKC020000023">
    <property type="protein sequence ID" value="KAK0507630.1"/>
    <property type="molecule type" value="Genomic_DNA"/>
</dbReference>
<feature type="region of interest" description="N-terminal hotdog fold" evidence="6">
    <location>
        <begin position="1300"/>
        <end position="1432"/>
    </location>
</feature>
<dbReference type="PROSITE" id="PS50075">
    <property type="entry name" value="CARRIER"/>
    <property type="match status" value="1"/>
</dbReference>
<evidence type="ECO:0000256" key="3">
    <source>
        <dbReference type="ARBA" id="ARBA00022603"/>
    </source>
</evidence>
<evidence type="ECO:0000313" key="12">
    <source>
        <dbReference type="Proteomes" id="UP001166286"/>
    </source>
</evidence>
<dbReference type="SUPFAM" id="SSF53901">
    <property type="entry name" value="Thiolase-like"/>
    <property type="match status" value="1"/>
</dbReference>
<evidence type="ECO:0000256" key="5">
    <source>
        <dbReference type="ARBA" id="ARBA00023268"/>
    </source>
</evidence>
<dbReference type="SUPFAM" id="SSF53335">
    <property type="entry name" value="S-adenosyl-L-methionine-dependent methyltransferases"/>
    <property type="match status" value="1"/>
</dbReference>
<evidence type="ECO:0000256" key="2">
    <source>
        <dbReference type="ARBA" id="ARBA00022553"/>
    </source>
</evidence>
<dbReference type="GO" id="GO:0032259">
    <property type="term" value="P:methylation"/>
    <property type="evidence" value="ECO:0007669"/>
    <property type="project" value="UniProtKB-KW"/>
</dbReference>
<dbReference type="GO" id="GO:0004312">
    <property type="term" value="F:fatty acid synthase activity"/>
    <property type="evidence" value="ECO:0007669"/>
    <property type="project" value="TreeGrafter"/>
</dbReference>
<dbReference type="Pfam" id="PF07859">
    <property type="entry name" value="Abhydrolase_3"/>
    <property type="match status" value="1"/>
</dbReference>
<dbReference type="InterPro" id="IPR016036">
    <property type="entry name" value="Malonyl_transacylase_ACP-bd"/>
</dbReference>
<feature type="region of interest" description="Disordered" evidence="7">
    <location>
        <begin position="1742"/>
        <end position="1768"/>
    </location>
</feature>
<dbReference type="Pfam" id="PF00109">
    <property type="entry name" value="ketoacyl-synt"/>
    <property type="match status" value="1"/>
</dbReference>
<dbReference type="InterPro" id="IPR014030">
    <property type="entry name" value="Ketoacyl_synth_N"/>
</dbReference>
<dbReference type="CDD" id="cd02440">
    <property type="entry name" value="AdoMet_MTases"/>
    <property type="match status" value="1"/>
</dbReference>
<organism evidence="11 12">
    <name type="scientific">Cladonia borealis</name>
    <dbReference type="NCBI Taxonomy" id="184061"/>
    <lineage>
        <taxon>Eukaryota</taxon>
        <taxon>Fungi</taxon>
        <taxon>Dikarya</taxon>
        <taxon>Ascomycota</taxon>
        <taxon>Pezizomycotina</taxon>
        <taxon>Lecanoromycetes</taxon>
        <taxon>OSLEUM clade</taxon>
        <taxon>Lecanoromycetidae</taxon>
        <taxon>Lecanorales</taxon>
        <taxon>Lecanorineae</taxon>
        <taxon>Cladoniaceae</taxon>
        <taxon>Cladonia</taxon>
    </lineage>
</organism>
<keyword evidence="1" id="KW-0596">Phosphopantetheine</keyword>
<dbReference type="CDD" id="cd00833">
    <property type="entry name" value="PKS"/>
    <property type="match status" value="1"/>
</dbReference>
<comment type="caution">
    <text evidence="11">The sequence shown here is derived from an EMBL/GenBank/DDBJ whole genome shotgun (WGS) entry which is preliminary data.</text>
</comment>
<keyword evidence="2" id="KW-0597">Phosphoprotein</keyword>
<dbReference type="Proteomes" id="UP001166286">
    <property type="component" value="Unassembled WGS sequence"/>
</dbReference>
<dbReference type="InterPro" id="IPR016035">
    <property type="entry name" value="Acyl_Trfase/lysoPLipase"/>
</dbReference>
<dbReference type="InterPro" id="IPR001227">
    <property type="entry name" value="Ac_transferase_dom_sf"/>
</dbReference>
<feature type="active site" description="Proton donor; for dehydratase activity" evidence="6">
    <location>
        <position position="1520"/>
    </location>
</feature>
<dbReference type="Pfam" id="PF18558">
    <property type="entry name" value="HTH_51"/>
    <property type="match status" value="1"/>
</dbReference>
<dbReference type="InterPro" id="IPR050091">
    <property type="entry name" value="PKS_NRPS_Biosynth_Enz"/>
</dbReference>
<dbReference type="Pfam" id="PF21089">
    <property type="entry name" value="PKS_DH_N"/>
    <property type="match status" value="1"/>
</dbReference>
<dbReference type="SMART" id="SM00827">
    <property type="entry name" value="PKS_AT"/>
    <property type="match status" value="1"/>
</dbReference>
<feature type="region of interest" description="C-terminal hotdog fold" evidence="6">
    <location>
        <begin position="1458"/>
        <end position="1610"/>
    </location>
</feature>
<keyword evidence="12" id="KW-1185">Reference proteome</keyword>
<evidence type="ECO:0000256" key="4">
    <source>
        <dbReference type="ARBA" id="ARBA00022679"/>
    </source>
</evidence>
<dbReference type="GO" id="GO:0016787">
    <property type="term" value="F:hydrolase activity"/>
    <property type="evidence" value="ECO:0007669"/>
    <property type="project" value="InterPro"/>
</dbReference>